<dbReference type="RefSeq" id="WP_092787409.1">
    <property type="nucleotide sequence ID" value="NZ_FNAP01000012.1"/>
</dbReference>
<dbReference type="Gene3D" id="1.10.287.130">
    <property type="match status" value="1"/>
</dbReference>
<keyword evidence="2" id="KW-0808">Transferase</keyword>
<evidence type="ECO:0000259" key="1">
    <source>
        <dbReference type="Pfam" id="PF10090"/>
    </source>
</evidence>
<dbReference type="STRING" id="69960.SAMN05421720_1122"/>
<dbReference type="Gene3D" id="3.30.565.10">
    <property type="entry name" value="Histidine kinase-like ATPase, C-terminal domain"/>
    <property type="match status" value="1"/>
</dbReference>
<feature type="domain" description="Histidine phosphotransferase ChpT C-terminal" evidence="1">
    <location>
        <begin position="76"/>
        <end position="197"/>
    </location>
</feature>
<evidence type="ECO:0000313" key="2">
    <source>
        <dbReference type="EMBL" id="SDE77469.1"/>
    </source>
</evidence>
<dbReference type="GO" id="GO:0016740">
    <property type="term" value="F:transferase activity"/>
    <property type="evidence" value="ECO:0007669"/>
    <property type="project" value="UniProtKB-KW"/>
</dbReference>
<accession>A0A1G7FNQ1</accession>
<gene>
    <name evidence="2" type="ORF">SAMN05421720_1122</name>
</gene>
<name>A0A1G7FNQ1_9PROT</name>
<dbReference type="EMBL" id="FNAP01000012">
    <property type="protein sequence ID" value="SDE77469.1"/>
    <property type="molecule type" value="Genomic_DNA"/>
</dbReference>
<protein>
    <submittedName>
        <fullName evidence="2">Histidine phosphotransferase ChpT</fullName>
    </submittedName>
</protein>
<keyword evidence="3" id="KW-1185">Reference proteome</keyword>
<dbReference type="AlphaFoldDB" id="A0A1G7FNQ1"/>
<dbReference type="InterPro" id="IPR036890">
    <property type="entry name" value="HATPase_C_sf"/>
</dbReference>
<evidence type="ECO:0000313" key="3">
    <source>
        <dbReference type="Proteomes" id="UP000199412"/>
    </source>
</evidence>
<organism evidence="2 3">
    <name type="scientific">Rhodospira trueperi</name>
    <dbReference type="NCBI Taxonomy" id="69960"/>
    <lineage>
        <taxon>Bacteria</taxon>
        <taxon>Pseudomonadati</taxon>
        <taxon>Pseudomonadota</taxon>
        <taxon>Alphaproteobacteria</taxon>
        <taxon>Rhodospirillales</taxon>
        <taxon>Rhodospirillaceae</taxon>
        <taxon>Rhodospira</taxon>
    </lineage>
</organism>
<proteinExistence type="predicted"/>
<dbReference type="Proteomes" id="UP000199412">
    <property type="component" value="Unassembled WGS sequence"/>
</dbReference>
<dbReference type="InterPro" id="IPR018762">
    <property type="entry name" value="ChpT_C"/>
</dbReference>
<dbReference type="OrthoDB" id="9803702at2"/>
<sequence>MSDHDALVMAQALCSRLCHDLAGPLGAIGSGAELLDDEADDEVVALLARSAATAAQRLRLLRAVLGRPASGSLSPDEARAVLADHLAGAGGARAADLSWTLETNSTDDRTRRLIQLVLTLAVVALDAMPNAKHIAIGGALPRTIQVSVNGGGAARPDGLEALAAGLDGGPAVTDPRAVLAYYAGVTARHLGVAVRVEPMPGVLHFHVKQTA</sequence>
<reference evidence="2 3" key="1">
    <citation type="submission" date="2016-10" db="EMBL/GenBank/DDBJ databases">
        <authorList>
            <person name="de Groot N.N."/>
        </authorList>
    </citation>
    <scope>NUCLEOTIDE SEQUENCE [LARGE SCALE GENOMIC DNA]</scope>
    <source>
        <strain evidence="2 3">ATCC 700224</strain>
    </source>
</reference>
<dbReference type="Pfam" id="PF10090">
    <property type="entry name" value="HPTransfase"/>
    <property type="match status" value="1"/>
</dbReference>